<protein>
    <submittedName>
        <fullName evidence="2">Uncharacterized protein</fullName>
    </submittedName>
</protein>
<feature type="region of interest" description="Disordered" evidence="1">
    <location>
        <begin position="1"/>
        <end position="32"/>
    </location>
</feature>
<reference evidence="2 3" key="1">
    <citation type="journal article" date="2018" name="Mol. Genet. Genomics">
        <title>The red deer Cervus elaphus genome CerEla1.0: sequencing, annotating, genes, and chromosomes.</title>
        <authorList>
            <person name="Bana N.A."/>
            <person name="Nyiri A."/>
            <person name="Nagy J."/>
            <person name="Frank K."/>
            <person name="Nagy T."/>
            <person name="Steger V."/>
            <person name="Schiller M."/>
            <person name="Lakatos P."/>
            <person name="Sugar L."/>
            <person name="Horn P."/>
            <person name="Barta E."/>
            <person name="Orosz L."/>
        </authorList>
    </citation>
    <scope>NUCLEOTIDE SEQUENCE [LARGE SCALE GENOMIC DNA]</scope>
    <source>
        <strain evidence="2">Hungarian</strain>
    </source>
</reference>
<dbReference type="Proteomes" id="UP000242450">
    <property type="component" value="Chromosome 19"/>
</dbReference>
<evidence type="ECO:0000256" key="1">
    <source>
        <dbReference type="SAM" id="MobiDB-lite"/>
    </source>
</evidence>
<keyword evidence="3" id="KW-1185">Reference proteome</keyword>
<evidence type="ECO:0000313" key="2">
    <source>
        <dbReference type="EMBL" id="OWK06200.1"/>
    </source>
</evidence>
<accession>A0A212CJV7</accession>
<feature type="non-terminal residue" evidence="2">
    <location>
        <position position="1"/>
    </location>
</feature>
<sequence>ISGSSQAGRLGFGGFGARVEGPDGGPPSPAPGRWYSLLRHRHPPPAEPFELPEIRVIKLFPEVRPQMPPCMFRPCQRLCNTCTYRDTRRKLCNSAGAQCEV</sequence>
<proteinExistence type="predicted"/>
<comment type="caution">
    <text evidence="2">The sequence shown here is derived from an EMBL/GenBank/DDBJ whole genome shotgun (WGS) entry which is preliminary data.</text>
</comment>
<gene>
    <name evidence="2" type="ORF">Celaphus_00012598</name>
</gene>
<name>A0A212CJV7_CEREH</name>
<dbReference type="AlphaFoldDB" id="A0A212CJV7"/>
<dbReference type="EMBL" id="MKHE01000019">
    <property type="protein sequence ID" value="OWK06200.1"/>
    <property type="molecule type" value="Genomic_DNA"/>
</dbReference>
<evidence type="ECO:0000313" key="3">
    <source>
        <dbReference type="Proteomes" id="UP000242450"/>
    </source>
</evidence>
<organism evidence="2 3">
    <name type="scientific">Cervus elaphus hippelaphus</name>
    <name type="common">European red deer</name>
    <dbReference type="NCBI Taxonomy" id="46360"/>
    <lineage>
        <taxon>Eukaryota</taxon>
        <taxon>Metazoa</taxon>
        <taxon>Chordata</taxon>
        <taxon>Craniata</taxon>
        <taxon>Vertebrata</taxon>
        <taxon>Euteleostomi</taxon>
        <taxon>Mammalia</taxon>
        <taxon>Eutheria</taxon>
        <taxon>Laurasiatheria</taxon>
        <taxon>Artiodactyla</taxon>
        <taxon>Ruminantia</taxon>
        <taxon>Pecora</taxon>
        <taxon>Cervidae</taxon>
        <taxon>Cervinae</taxon>
        <taxon>Cervus</taxon>
    </lineage>
</organism>
<feature type="non-terminal residue" evidence="2">
    <location>
        <position position="101"/>
    </location>
</feature>